<dbReference type="AlphaFoldDB" id="D6CLL3"/>
<dbReference type="EMBL" id="FP475956">
    <property type="protein sequence ID" value="CAZ89441.1"/>
    <property type="molecule type" value="Genomic_DNA"/>
</dbReference>
<reference evidence="2 5" key="4">
    <citation type="submission" date="2015-03" db="EMBL/GenBank/DDBJ databases">
        <authorList>
            <person name="Regsiter A."/>
            <person name="william w."/>
        </authorList>
    </citation>
    <scope>NUCLEOTIDE SEQUENCE [LARGE SCALE GENOMIC DNA]</scope>
    <source>
        <strain evidence="2 5">CB1</strain>
    </source>
</reference>
<dbReference type="eggNOG" id="ENOG50331C6">
    <property type="taxonomic scope" value="Bacteria"/>
</dbReference>
<gene>
    <name evidence="1" type="ordered locus">THI_2831</name>
    <name evidence="3" type="ORF">J0I24_00275</name>
    <name evidence="2" type="ORF">THICB1_50280</name>
</gene>
<name>D6CLL3_THIA3</name>
<reference evidence="1" key="3">
    <citation type="submission" date="2010-07" db="EMBL/GenBank/DDBJ databases">
        <authorList>
            <person name="Genoscope - CEA"/>
        </authorList>
    </citation>
    <scope>NUCLEOTIDE SEQUENCE</scope>
    <source>
        <strain evidence="1">3As</strain>
    </source>
</reference>
<dbReference type="Pfam" id="PF11455">
    <property type="entry name" value="MazE-like"/>
    <property type="match status" value="1"/>
</dbReference>
<dbReference type="OrthoDB" id="3734119at2"/>
<evidence type="ECO:0000313" key="4">
    <source>
        <dbReference type="Proteomes" id="UP000002372"/>
    </source>
</evidence>
<protein>
    <submittedName>
        <fullName evidence="3">Antitoxin MazE family protein</fullName>
    </submittedName>
</protein>
<dbReference type="KEGG" id="thi:THI_2831"/>
<dbReference type="InterPro" id="IPR021558">
    <property type="entry name" value="MazE-like"/>
</dbReference>
<evidence type="ECO:0000313" key="2">
    <source>
        <dbReference type="EMBL" id="CQR35846.1"/>
    </source>
</evidence>
<reference evidence="4" key="2">
    <citation type="journal article" date="2010" name="PLoS Genet.">
        <title>Structure, function, and evolution of the Thiomonas spp. genome.</title>
        <authorList>
            <person name="Arsene-Ploetze F."/>
            <person name="Koechler S."/>
            <person name="Marchal M."/>
            <person name="Coppee J.Y."/>
            <person name="Chandler M."/>
            <person name="Bonnefoy V."/>
            <person name="Brochier-Armanet C."/>
            <person name="Barakat M."/>
            <person name="Barbe V."/>
            <person name="Battaglia-Brunet F."/>
            <person name="Bruneel O."/>
            <person name="Bryan C.G."/>
            <person name="Cleiss-Arnold J."/>
            <person name="Cruveiller S."/>
            <person name="Erhardt M."/>
            <person name="Heinrich-Salmeron A."/>
            <person name="Hommais F."/>
            <person name="Joulian C."/>
            <person name="Krin E."/>
            <person name="Lieutaud A."/>
            <person name="Lievremont D."/>
            <person name="Michel C."/>
            <person name="Muller D."/>
            <person name="Ortet P."/>
            <person name="Proux C."/>
            <person name="Siguier P."/>
            <person name="Roche D."/>
            <person name="Rouy Z."/>
            <person name="Salvignol G."/>
            <person name="Slyemi D."/>
            <person name="Talla E."/>
            <person name="Weiss S."/>
            <person name="Weissenbach J."/>
            <person name="Medigue C."/>
            <person name="Bertin P.N."/>
        </authorList>
    </citation>
    <scope>NUCLEOTIDE SEQUENCE [LARGE SCALE GENOMIC DNA]</scope>
    <source>
        <strain evidence="4">DSM 22701 / CIP 110005 / 3As</strain>
    </source>
</reference>
<dbReference type="Proteomes" id="UP000078599">
    <property type="component" value="Unassembled WGS sequence"/>
</dbReference>
<proteinExistence type="predicted"/>
<accession>D6CLL3</accession>
<evidence type="ECO:0000313" key="3">
    <source>
        <dbReference type="EMBL" id="MBN8742720.1"/>
    </source>
</evidence>
<dbReference type="EMBL" id="JAFKMR010000009">
    <property type="protein sequence ID" value="MBN8742720.1"/>
    <property type="molecule type" value="Genomic_DNA"/>
</dbReference>
<keyword evidence="5" id="KW-1185">Reference proteome</keyword>
<dbReference type="RefSeq" id="WP_013106726.1">
    <property type="nucleotide sequence ID" value="NC_014145.1"/>
</dbReference>
<evidence type="ECO:0000313" key="1">
    <source>
        <dbReference type="EMBL" id="CAZ89441.1"/>
    </source>
</evidence>
<dbReference type="HOGENOM" id="CLU_192109_0_0_4"/>
<sequence length="73" mass="8424">MPFIHESTDKVARHRERMRAAGLRPVQFWVPDTRSPEFAAQVRRQCQDLKGDPAEAEALRFTEEAASQVEGWE</sequence>
<dbReference type="Proteomes" id="UP000002372">
    <property type="component" value="Chromosome"/>
</dbReference>
<organism evidence="1 4">
    <name type="scientific">Thiomonas arsenitoxydans (strain DSM 22701 / CIP 110005 / 3As)</name>
    <dbReference type="NCBI Taxonomy" id="426114"/>
    <lineage>
        <taxon>Bacteria</taxon>
        <taxon>Pseudomonadati</taxon>
        <taxon>Pseudomonadota</taxon>
        <taxon>Betaproteobacteria</taxon>
        <taxon>Burkholderiales</taxon>
        <taxon>Thiomonas</taxon>
    </lineage>
</organism>
<evidence type="ECO:0000313" key="5">
    <source>
        <dbReference type="Proteomes" id="UP000078599"/>
    </source>
</evidence>
<dbReference type="Proteomes" id="UP000664800">
    <property type="component" value="Unassembled WGS sequence"/>
</dbReference>
<reference key="1">
    <citation type="submission" date="2009-07" db="EMBL/GenBank/DDBJ databases">
        <authorList>
            <person name="Genoscope - CEA"/>
        </authorList>
    </citation>
    <scope>NUCLEOTIDE SEQUENCE</scope>
    <source>
        <strain>3As</strain>
    </source>
</reference>
<reference evidence="3" key="5">
    <citation type="submission" date="2021-02" db="EMBL/GenBank/DDBJ databases">
        <title>Thiocyanate and organic carbon inputs drive convergent selection for specific autotrophic Afipia and Thiobacillus strains within complex microbiomes.</title>
        <authorList>
            <person name="Huddy R.J."/>
            <person name="Sachdeva R."/>
            <person name="Kadzinga F."/>
            <person name="Kantor R.S."/>
            <person name="Harrison S.T.L."/>
            <person name="Banfield J.F."/>
        </authorList>
    </citation>
    <scope>NUCLEOTIDE SEQUENCE</scope>
    <source>
        <strain evidence="3">SCN18_13_7_16_R3_B_64_19</strain>
    </source>
</reference>
<dbReference type="EMBL" id="CTRI01000027">
    <property type="protein sequence ID" value="CQR35846.1"/>
    <property type="molecule type" value="Genomic_DNA"/>
</dbReference>